<feature type="region of interest" description="Disordered" evidence="10">
    <location>
        <begin position="336"/>
        <end position="360"/>
    </location>
</feature>
<feature type="compositionally biased region" description="Low complexity" evidence="10">
    <location>
        <begin position="104"/>
        <end position="114"/>
    </location>
</feature>
<comment type="caution">
    <text evidence="11">The sequence shown here is derived from an EMBL/GenBank/DDBJ whole genome shotgun (WGS) entry which is preliminary data.</text>
</comment>
<evidence type="ECO:0000313" key="12">
    <source>
        <dbReference type="Proteomes" id="UP001369815"/>
    </source>
</evidence>
<dbReference type="GO" id="GO:0005874">
    <property type="term" value="C:microtubule"/>
    <property type="evidence" value="ECO:0007669"/>
    <property type="project" value="UniProtKB-KW"/>
</dbReference>
<dbReference type="Proteomes" id="UP001369815">
    <property type="component" value="Unassembled WGS sequence"/>
</dbReference>
<feature type="compositionally biased region" description="Basic and acidic residues" evidence="10">
    <location>
        <begin position="336"/>
        <end position="351"/>
    </location>
</feature>
<dbReference type="EMBL" id="JBANMG010000005">
    <property type="protein sequence ID" value="KAK6952679.1"/>
    <property type="molecule type" value="Genomic_DNA"/>
</dbReference>
<evidence type="ECO:0000256" key="3">
    <source>
        <dbReference type="ARBA" id="ARBA00022490"/>
    </source>
</evidence>
<protein>
    <recommendedName>
        <fullName evidence="13">HAUS augmin-like complex subunit 1</fullName>
    </recommendedName>
</protein>
<dbReference type="GO" id="GO:0051301">
    <property type="term" value="P:cell division"/>
    <property type="evidence" value="ECO:0007669"/>
    <property type="project" value="UniProtKB-KW"/>
</dbReference>
<keyword evidence="8" id="KW-0206">Cytoskeleton</keyword>
<evidence type="ECO:0000313" key="11">
    <source>
        <dbReference type="EMBL" id="KAK6952679.1"/>
    </source>
</evidence>
<accession>A0AAX6MJ80</accession>
<keyword evidence="3" id="KW-0963">Cytoplasm</keyword>
<name>A0AAX6MJ80_9PEZI</name>
<keyword evidence="6" id="KW-0498">Mitosis</keyword>
<comment type="similarity">
    <text evidence="2">Belongs to the HAUS1 family.</text>
</comment>
<evidence type="ECO:0008006" key="13">
    <source>
        <dbReference type="Google" id="ProtNLM"/>
    </source>
</evidence>
<evidence type="ECO:0000256" key="7">
    <source>
        <dbReference type="ARBA" id="ARBA00023054"/>
    </source>
</evidence>
<dbReference type="AlphaFoldDB" id="A0AAX6MJ80"/>
<comment type="subcellular location">
    <subcellularLocation>
        <location evidence="1">Cytoplasm</location>
        <location evidence="1">Cytoskeleton</location>
        <location evidence="1">Spindle</location>
    </subcellularLocation>
</comment>
<dbReference type="GO" id="GO:0005829">
    <property type="term" value="C:cytosol"/>
    <property type="evidence" value="ECO:0007669"/>
    <property type="project" value="TreeGrafter"/>
</dbReference>
<gene>
    <name evidence="11" type="ORF">Daesc_004970</name>
</gene>
<organism evidence="11 12">
    <name type="scientific">Daldinia eschscholtzii</name>
    <dbReference type="NCBI Taxonomy" id="292717"/>
    <lineage>
        <taxon>Eukaryota</taxon>
        <taxon>Fungi</taxon>
        <taxon>Dikarya</taxon>
        <taxon>Ascomycota</taxon>
        <taxon>Pezizomycotina</taxon>
        <taxon>Sordariomycetes</taxon>
        <taxon>Xylariomycetidae</taxon>
        <taxon>Xylariales</taxon>
        <taxon>Hypoxylaceae</taxon>
        <taxon>Daldinia</taxon>
    </lineage>
</organism>
<keyword evidence="12" id="KW-1185">Reference proteome</keyword>
<evidence type="ECO:0000256" key="4">
    <source>
        <dbReference type="ARBA" id="ARBA00022618"/>
    </source>
</evidence>
<feature type="region of interest" description="Disordered" evidence="10">
    <location>
        <begin position="95"/>
        <end position="123"/>
    </location>
</feature>
<evidence type="ECO:0000256" key="2">
    <source>
        <dbReference type="ARBA" id="ARBA00005479"/>
    </source>
</evidence>
<evidence type="ECO:0000256" key="9">
    <source>
        <dbReference type="ARBA" id="ARBA00023306"/>
    </source>
</evidence>
<evidence type="ECO:0000256" key="6">
    <source>
        <dbReference type="ARBA" id="ARBA00022776"/>
    </source>
</evidence>
<evidence type="ECO:0000256" key="5">
    <source>
        <dbReference type="ARBA" id="ARBA00022701"/>
    </source>
</evidence>
<reference evidence="11 12" key="1">
    <citation type="journal article" date="2024" name="Front Chem Biol">
        <title>Unveiling the potential of Daldinia eschscholtzii MFLUCC 19-0629 through bioactivity and bioinformatics studies for enhanced sustainable agriculture production.</title>
        <authorList>
            <person name="Brooks S."/>
            <person name="Weaver J.A."/>
            <person name="Klomchit A."/>
            <person name="Alharthi S.A."/>
            <person name="Onlamun T."/>
            <person name="Nurani R."/>
            <person name="Vong T.K."/>
            <person name="Alberti F."/>
            <person name="Greco C."/>
        </authorList>
    </citation>
    <scope>NUCLEOTIDE SEQUENCE [LARGE SCALE GENOMIC DNA]</scope>
    <source>
        <strain evidence="11">MFLUCC 19-0629</strain>
    </source>
</reference>
<dbReference type="InterPro" id="IPR026243">
    <property type="entry name" value="HAUS1"/>
</dbReference>
<evidence type="ECO:0000256" key="8">
    <source>
        <dbReference type="ARBA" id="ARBA00023212"/>
    </source>
</evidence>
<dbReference type="PANTHER" id="PTHR31570:SF1">
    <property type="entry name" value="HAUS AUGMIN-LIKE COMPLEX SUBUNIT 1"/>
    <property type="match status" value="1"/>
</dbReference>
<sequence>MSHLNPSQAAIFSPSVARAAASTAKDWSYIDTWLRSIYSNSSGSSSRSRPPSFERNPETLKALLALAAANEAADDHREQLFRVEQAALDEIRAVEKDREDRRQQQQQKQQQHQQNSEKGEGQEIDPDILASDLLSALEANLTKDGAAALDAMASVAVELGVAYPTPEVLGSKFVELQGRALELEDGLERVDLLRRYLDRESARAGAFLAELQRSASDNANNLNESTMSIGGGGSSIFALPPDLPRQNLELQRLIKSTSSRLPELTQQVLSLEKTVGLPNVTVEDVRADEEAYLDLLARKKDLDAQVRAFAGLPPDVEAARAELEALRAELRDATERRDENFEKLVERESPVKTRRRPRLD</sequence>
<dbReference type="GO" id="GO:0051225">
    <property type="term" value="P:spindle assembly"/>
    <property type="evidence" value="ECO:0007669"/>
    <property type="project" value="InterPro"/>
</dbReference>
<evidence type="ECO:0000256" key="1">
    <source>
        <dbReference type="ARBA" id="ARBA00004186"/>
    </source>
</evidence>
<evidence type="ECO:0000256" key="10">
    <source>
        <dbReference type="SAM" id="MobiDB-lite"/>
    </source>
</evidence>
<proteinExistence type="inferred from homology"/>
<keyword evidence="5" id="KW-0493">Microtubule</keyword>
<keyword evidence="7" id="KW-0175">Coiled coil</keyword>
<keyword evidence="9" id="KW-0131">Cell cycle</keyword>
<dbReference type="PANTHER" id="PTHR31570">
    <property type="entry name" value="HAUS AUGMIN-LIKE COMPLEX SUBUNIT 1"/>
    <property type="match status" value="1"/>
</dbReference>
<keyword evidence="4" id="KW-0132">Cell division</keyword>
<dbReference type="GO" id="GO:0005819">
    <property type="term" value="C:spindle"/>
    <property type="evidence" value="ECO:0007669"/>
    <property type="project" value="UniProtKB-SubCell"/>
</dbReference>
<dbReference type="GO" id="GO:0070652">
    <property type="term" value="C:HAUS complex"/>
    <property type="evidence" value="ECO:0007669"/>
    <property type="project" value="InterPro"/>
</dbReference>